<evidence type="ECO:0000313" key="3">
    <source>
        <dbReference type="EMBL" id="MDR5867288.1"/>
    </source>
</evidence>
<evidence type="ECO:0008006" key="5">
    <source>
        <dbReference type="Google" id="ProtNLM"/>
    </source>
</evidence>
<protein>
    <recommendedName>
        <fullName evidence="5">Phage lysis regulatory protein, LysB family</fullName>
    </recommendedName>
</protein>
<evidence type="ECO:0000313" key="4">
    <source>
        <dbReference type="Proteomes" id="UP001264519"/>
    </source>
</evidence>
<gene>
    <name evidence="3" type="ORF">QC818_10850</name>
</gene>
<dbReference type="RefSeq" id="WP_309652881.1">
    <property type="nucleotide sequence ID" value="NZ_JARWAK010000008.1"/>
</dbReference>
<feature type="coiled-coil region" evidence="1">
    <location>
        <begin position="29"/>
        <end position="105"/>
    </location>
</feature>
<evidence type="ECO:0000256" key="1">
    <source>
        <dbReference type="SAM" id="Coils"/>
    </source>
</evidence>
<evidence type="ECO:0000256" key="2">
    <source>
        <dbReference type="SAM" id="MobiDB-lite"/>
    </source>
</evidence>
<sequence length="167" mass="17767">MIRLLRLIPGWVWAALLAVALAGGGWLYLQGLEAARNLAAAERDAAQADLERTQGEVAALTSALEWRRENARNLLAALEQREQALADARETIRGHLEALDRLEEDDAEVGDWAAQPLPDAVARWLRQLGAADGAGAGDADGAAEPDQPPPASRRDGRNEPGAAGPAR</sequence>
<keyword evidence="4" id="KW-1185">Reference proteome</keyword>
<reference evidence="3 4" key="1">
    <citation type="submission" date="2023-04" db="EMBL/GenBank/DDBJ databases">
        <title>A long-awaited taxogenomic arrangement of the family Halomonadaceae.</title>
        <authorList>
            <person name="De La Haba R."/>
            <person name="Chuvochina M."/>
            <person name="Wittouck S."/>
            <person name="Arahal D.R."/>
            <person name="Sanchez-Porro C."/>
            <person name="Hugenholtz P."/>
            <person name="Ventosa A."/>
        </authorList>
    </citation>
    <scope>NUCLEOTIDE SEQUENCE [LARGE SCALE GENOMIC DNA]</scope>
    <source>
        <strain evidence="3 4">DSM 23530</strain>
    </source>
</reference>
<accession>A0ABU1G411</accession>
<organism evidence="3 4">
    <name type="scientific">Halomonas koreensis</name>
    <dbReference type="NCBI Taxonomy" id="245385"/>
    <lineage>
        <taxon>Bacteria</taxon>
        <taxon>Pseudomonadati</taxon>
        <taxon>Pseudomonadota</taxon>
        <taxon>Gammaproteobacteria</taxon>
        <taxon>Oceanospirillales</taxon>
        <taxon>Halomonadaceae</taxon>
        <taxon>Halomonas</taxon>
    </lineage>
</organism>
<feature type="region of interest" description="Disordered" evidence="2">
    <location>
        <begin position="132"/>
        <end position="167"/>
    </location>
</feature>
<comment type="caution">
    <text evidence="3">The sequence shown here is derived from an EMBL/GenBank/DDBJ whole genome shotgun (WGS) entry which is preliminary data.</text>
</comment>
<keyword evidence="1" id="KW-0175">Coiled coil</keyword>
<name>A0ABU1G411_9GAMM</name>
<dbReference type="EMBL" id="JARWAK010000008">
    <property type="protein sequence ID" value="MDR5867288.1"/>
    <property type="molecule type" value="Genomic_DNA"/>
</dbReference>
<proteinExistence type="predicted"/>
<dbReference type="Proteomes" id="UP001264519">
    <property type="component" value="Unassembled WGS sequence"/>
</dbReference>